<name>A0ABY4BLM9_9FLAO</name>
<dbReference type="EMBL" id="CP094529">
    <property type="protein sequence ID" value="UOE39152.1"/>
    <property type="molecule type" value="Genomic_DNA"/>
</dbReference>
<evidence type="ECO:0008006" key="3">
    <source>
        <dbReference type="Google" id="ProtNLM"/>
    </source>
</evidence>
<organism evidence="1 2">
    <name type="scientific">Chryseobacterium oryzae</name>
    <dbReference type="NCBI Taxonomy" id="2929799"/>
    <lineage>
        <taxon>Bacteria</taxon>
        <taxon>Pseudomonadati</taxon>
        <taxon>Bacteroidota</taxon>
        <taxon>Flavobacteriia</taxon>
        <taxon>Flavobacteriales</taxon>
        <taxon>Weeksellaceae</taxon>
        <taxon>Chryseobacterium group</taxon>
        <taxon>Chryseobacterium</taxon>
    </lineage>
</organism>
<keyword evidence="2" id="KW-1185">Reference proteome</keyword>
<dbReference type="RefSeq" id="WP_243577322.1">
    <property type="nucleotide sequence ID" value="NZ_CP094529.1"/>
</dbReference>
<reference evidence="1 2" key="1">
    <citation type="submission" date="2022-03" db="EMBL/GenBank/DDBJ databases">
        <title>Chryseobacterium sp. isolated from the Andong Sikhe.</title>
        <authorList>
            <person name="Won M."/>
            <person name="Kim S.-J."/>
            <person name="Kwon S.-W."/>
        </authorList>
    </citation>
    <scope>NUCLEOTIDE SEQUENCE [LARGE SCALE GENOMIC DNA]</scope>
    <source>
        <strain evidence="1 2">ADR-1</strain>
    </source>
</reference>
<evidence type="ECO:0000313" key="2">
    <source>
        <dbReference type="Proteomes" id="UP000831068"/>
    </source>
</evidence>
<accession>A0ABY4BLM9</accession>
<sequence length="238" mass="27721">MKIFNILFLILAVSCSKSQNNVSIDNSLNTNTNTNPTKKNCDNSFQFGKSTLCVPKIKGMHNIILNPQSKDYIQSKNYPGNTFVAYFVNEKIFQNLEKLYEDQFDDFFQIYVTNSNDDIDVNNEYLNSINERAKEYVNSSNWKYLKSKLEDINKNNVFEKPIIVENYSLTPNSIQNVTLVSIKSGTNQRNMIAVGNMFIVDNRLFYATYYHNFQNYKSIEEAKERHDEIMLQVLKSNE</sequence>
<gene>
    <name evidence="1" type="ORF">MTP08_05125</name>
</gene>
<protein>
    <recommendedName>
        <fullName evidence="3">Lipoprotein</fullName>
    </recommendedName>
</protein>
<proteinExistence type="predicted"/>
<evidence type="ECO:0000313" key="1">
    <source>
        <dbReference type="EMBL" id="UOE39152.1"/>
    </source>
</evidence>
<dbReference type="Proteomes" id="UP000831068">
    <property type="component" value="Chromosome"/>
</dbReference>
<dbReference type="PROSITE" id="PS51257">
    <property type="entry name" value="PROKAR_LIPOPROTEIN"/>
    <property type="match status" value="1"/>
</dbReference>